<keyword evidence="2" id="KW-0238">DNA-binding</keyword>
<evidence type="ECO:0000259" key="4">
    <source>
        <dbReference type="PROSITE" id="PS50995"/>
    </source>
</evidence>
<sequence>MNVKTTCDLFNEIIPLGRLIHLVNQKKDRLLTEYLSPQDVTAPQFKVLCSIFCEVAITPGDLSKSLSVDMGALTRMLDRLACKGWVSRRPNPDDKRCVIVELTEEGRELCQYCHRLVGHDLHEELTRNLTAEEIAQLECLLKKILL</sequence>
<evidence type="ECO:0000313" key="6">
    <source>
        <dbReference type="Proteomes" id="UP000246744"/>
    </source>
</evidence>
<proteinExistence type="predicted"/>
<dbReference type="EMBL" id="QGTS01000003">
    <property type="protein sequence ID" value="PWW10933.1"/>
    <property type="molecule type" value="Genomic_DNA"/>
</dbReference>
<keyword evidence="3" id="KW-0804">Transcription</keyword>
<keyword evidence="6" id="KW-1185">Reference proteome</keyword>
<reference evidence="5 6" key="1">
    <citation type="submission" date="2018-05" db="EMBL/GenBank/DDBJ databases">
        <title>Genomic Encyclopedia of Type Strains, Phase IV (KMG-IV): sequencing the most valuable type-strain genomes for metagenomic binning, comparative biology and taxonomic classification.</title>
        <authorList>
            <person name="Goeker M."/>
        </authorList>
    </citation>
    <scope>NUCLEOTIDE SEQUENCE [LARGE SCALE GENOMIC DNA]</scope>
    <source>
        <strain evidence="5 6">DSM 19579</strain>
    </source>
</reference>
<dbReference type="Pfam" id="PF01047">
    <property type="entry name" value="MarR"/>
    <property type="match status" value="1"/>
</dbReference>
<feature type="domain" description="HTH marR-type" evidence="4">
    <location>
        <begin position="13"/>
        <end position="146"/>
    </location>
</feature>
<dbReference type="SUPFAM" id="SSF46785">
    <property type="entry name" value="Winged helix' DNA-binding domain"/>
    <property type="match status" value="1"/>
</dbReference>
<dbReference type="SMART" id="SM00347">
    <property type="entry name" value="HTH_MARR"/>
    <property type="match status" value="1"/>
</dbReference>
<dbReference type="PANTHER" id="PTHR42756">
    <property type="entry name" value="TRANSCRIPTIONAL REGULATOR, MARR"/>
    <property type="match status" value="1"/>
</dbReference>
<accession>A0A317Q5L7</accession>
<dbReference type="PANTHER" id="PTHR42756:SF1">
    <property type="entry name" value="TRANSCRIPTIONAL REPRESSOR OF EMRAB OPERON"/>
    <property type="match status" value="1"/>
</dbReference>
<organism evidence="5 6">
    <name type="scientific">Mangrovibacter plantisponsor</name>
    <dbReference type="NCBI Taxonomy" id="451513"/>
    <lineage>
        <taxon>Bacteria</taxon>
        <taxon>Pseudomonadati</taxon>
        <taxon>Pseudomonadota</taxon>
        <taxon>Gammaproteobacteria</taxon>
        <taxon>Enterobacterales</taxon>
        <taxon>Enterobacteriaceae</taxon>
        <taxon>Mangrovibacter</taxon>
    </lineage>
</organism>
<dbReference type="GO" id="GO:0003677">
    <property type="term" value="F:DNA binding"/>
    <property type="evidence" value="ECO:0007669"/>
    <property type="project" value="UniProtKB-KW"/>
</dbReference>
<dbReference type="PROSITE" id="PS50995">
    <property type="entry name" value="HTH_MARR_2"/>
    <property type="match status" value="1"/>
</dbReference>
<name>A0A317Q5L7_9ENTR</name>
<evidence type="ECO:0000256" key="3">
    <source>
        <dbReference type="ARBA" id="ARBA00023163"/>
    </source>
</evidence>
<evidence type="ECO:0000256" key="2">
    <source>
        <dbReference type="ARBA" id="ARBA00023125"/>
    </source>
</evidence>
<dbReference type="Proteomes" id="UP000246744">
    <property type="component" value="Unassembled WGS sequence"/>
</dbReference>
<dbReference type="AlphaFoldDB" id="A0A317Q5L7"/>
<dbReference type="InterPro" id="IPR023187">
    <property type="entry name" value="Tscrpt_reg_MarR-type_CS"/>
</dbReference>
<dbReference type="InterPro" id="IPR036388">
    <property type="entry name" value="WH-like_DNA-bd_sf"/>
</dbReference>
<dbReference type="InterPro" id="IPR000835">
    <property type="entry name" value="HTH_MarR-typ"/>
</dbReference>
<protein>
    <submittedName>
        <fullName evidence="5">MarR family multiple antibiotic resistance transcriptional regulator</fullName>
    </submittedName>
</protein>
<dbReference type="NCBIfam" id="NF008565">
    <property type="entry name" value="PRK11512.1"/>
    <property type="match status" value="1"/>
</dbReference>
<evidence type="ECO:0000256" key="1">
    <source>
        <dbReference type="ARBA" id="ARBA00023015"/>
    </source>
</evidence>
<dbReference type="GO" id="GO:0003700">
    <property type="term" value="F:DNA-binding transcription factor activity"/>
    <property type="evidence" value="ECO:0007669"/>
    <property type="project" value="InterPro"/>
</dbReference>
<dbReference type="Gene3D" id="1.10.10.10">
    <property type="entry name" value="Winged helix-like DNA-binding domain superfamily/Winged helix DNA-binding domain"/>
    <property type="match status" value="1"/>
</dbReference>
<gene>
    <name evidence="5" type="ORF">DES37_103310</name>
</gene>
<keyword evidence="1" id="KW-0805">Transcription regulation</keyword>
<dbReference type="PROSITE" id="PS01117">
    <property type="entry name" value="HTH_MARR_1"/>
    <property type="match status" value="1"/>
</dbReference>
<evidence type="ECO:0000313" key="5">
    <source>
        <dbReference type="EMBL" id="PWW10933.1"/>
    </source>
</evidence>
<comment type="caution">
    <text evidence="5">The sequence shown here is derived from an EMBL/GenBank/DDBJ whole genome shotgun (WGS) entry which is preliminary data.</text>
</comment>
<dbReference type="PRINTS" id="PR00598">
    <property type="entry name" value="HTHMARR"/>
</dbReference>
<dbReference type="InterPro" id="IPR036390">
    <property type="entry name" value="WH_DNA-bd_sf"/>
</dbReference>